<name>A0A7W9BI08_9RHOB</name>
<evidence type="ECO:0000313" key="1">
    <source>
        <dbReference type="EMBL" id="MBB5720897.1"/>
    </source>
</evidence>
<reference evidence="1 2" key="1">
    <citation type="submission" date="2020-08" db="EMBL/GenBank/DDBJ databases">
        <title>Genomic Encyclopedia of Type Strains, Phase IV (KMG-IV): sequencing the most valuable type-strain genomes for metagenomic binning, comparative biology and taxonomic classification.</title>
        <authorList>
            <person name="Goeker M."/>
        </authorList>
    </citation>
    <scope>NUCLEOTIDE SEQUENCE [LARGE SCALE GENOMIC DNA]</scope>
    <source>
        <strain evidence="1 2">DSM 101064</strain>
    </source>
</reference>
<dbReference type="AlphaFoldDB" id="A0A7W9BI08"/>
<protein>
    <recommendedName>
        <fullName evidence="3">Transferrin-binding protein B C-lobe/N-lobe beta barrel domain-containing protein</fullName>
    </recommendedName>
</protein>
<organism evidence="1 2">
    <name type="scientific">Yoonia ponticola</name>
    <dbReference type="NCBI Taxonomy" id="1524255"/>
    <lineage>
        <taxon>Bacteria</taxon>
        <taxon>Pseudomonadati</taxon>
        <taxon>Pseudomonadota</taxon>
        <taxon>Alphaproteobacteria</taxon>
        <taxon>Rhodobacterales</taxon>
        <taxon>Paracoccaceae</taxon>
        <taxon>Yoonia</taxon>
    </lineage>
</organism>
<proteinExistence type="predicted"/>
<evidence type="ECO:0000313" key="2">
    <source>
        <dbReference type="Proteomes" id="UP000535415"/>
    </source>
</evidence>
<keyword evidence="2" id="KW-1185">Reference proteome</keyword>
<dbReference type="EMBL" id="JACIJM010000001">
    <property type="protein sequence ID" value="MBB5720897.1"/>
    <property type="molecule type" value="Genomic_DNA"/>
</dbReference>
<gene>
    <name evidence="1" type="ORF">FHS72_000501</name>
</gene>
<dbReference type="Proteomes" id="UP000535415">
    <property type="component" value="Unassembled WGS sequence"/>
</dbReference>
<dbReference type="RefSeq" id="WP_183525005.1">
    <property type="nucleotide sequence ID" value="NZ_JACIJM010000001.1"/>
</dbReference>
<dbReference type="PROSITE" id="PS51257">
    <property type="entry name" value="PROKAR_LIPOPROTEIN"/>
    <property type="match status" value="1"/>
</dbReference>
<sequence length="350" mass="37267">MIRTPISLALLATLAACGDGQPFFNEEEAAIEVGSPDEFLSDNTDSIALDDALADRGDIIRQEPTDGNGGIASALVFNVDEDTFFVDGLAFDGLNTYQRFGAIESIGDNKVFQADFVVEDSLTGAPVGQSIPYFALYNASTVTLEDGTPRSALAIVRTGGYTDYGFGSYSYQRAGNHVLPTEGQATFTGTYAGLRVFDKISEIELSQADVSLDIDFDDFDGTPGLKGVLTNRHYYAANGAEITVFTDELRTDDHDDAAIQAPDLNFVVRAGGTTISTSGEIAGEVSNRIIDPRSGDHVDYEVGNYFGILAGDMTDVADGGEVVGILVFEVEDSRFGNVIAQETGGFIATR</sequence>
<accession>A0A7W9BI08</accession>
<evidence type="ECO:0008006" key="3">
    <source>
        <dbReference type="Google" id="ProtNLM"/>
    </source>
</evidence>
<comment type="caution">
    <text evidence="1">The sequence shown here is derived from an EMBL/GenBank/DDBJ whole genome shotgun (WGS) entry which is preliminary data.</text>
</comment>